<dbReference type="Proteomes" id="UP000035425">
    <property type="component" value="Unassembled WGS sequence"/>
</dbReference>
<evidence type="ECO:0000313" key="3">
    <source>
        <dbReference type="Proteomes" id="UP000035425"/>
    </source>
</evidence>
<evidence type="ECO:0000256" key="1">
    <source>
        <dbReference type="SAM" id="MobiDB-lite"/>
    </source>
</evidence>
<feature type="non-terminal residue" evidence="2">
    <location>
        <position position="1"/>
    </location>
</feature>
<dbReference type="EMBL" id="JWIO01000053">
    <property type="protein sequence ID" value="KLL09868.1"/>
    <property type="molecule type" value="Genomic_DNA"/>
</dbReference>
<feature type="compositionally biased region" description="Acidic residues" evidence="1">
    <location>
        <begin position="57"/>
        <end position="71"/>
    </location>
</feature>
<name>A0ABR5EZJ4_9ACTN</name>
<keyword evidence="3" id="KW-1185">Reference proteome</keyword>
<feature type="compositionally biased region" description="Basic and acidic residues" evidence="1">
    <location>
        <begin position="97"/>
        <end position="107"/>
    </location>
</feature>
<reference evidence="2 3" key="1">
    <citation type="submission" date="2014-12" db="EMBL/GenBank/DDBJ databases">
        <title>Frankia sp. BMG5.1 draft genome.</title>
        <authorList>
            <person name="Gtari M."/>
            <person name="Ghodhbane-Gtari F."/>
            <person name="Nouioui I."/>
            <person name="Ktari A."/>
            <person name="Hezbri K."/>
            <person name="Mimouni W."/>
            <person name="Sbissi I."/>
            <person name="Ayari A."/>
            <person name="Yamanaka T."/>
            <person name="Normand P."/>
            <person name="Tisa L.S."/>
            <person name="Boudabous A."/>
        </authorList>
    </citation>
    <scope>NUCLEOTIDE SEQUENCE [LARGE SCALE GENOMIC DNA]</scope>
    <source>
        <strain evidence="2 3">BMG5.1</strain>
    </source>
</reference>
<comment type="caution">
    <text evidence="2">The sequence shown here is derived from an EMBL/GenBank/DDBJ whole genome shotgun (WGS) entry which is preliminary data.</text>
</comment>
<proteinExistence type="predicted"/>
<sequence>ARRLAEATDLLAPAGIVLTPLDAGAATSVLAAACNPAGLLPPAALAAPDEVITSDVGDGDPDAADGWDEPSDGPAGWENAPGWWHTPDTASPPADRTGADSHAWDEL</sequence>
<evidence type="ECO:0000313" key="2">
    <source>
        <dbReference type="EMBL" id="KLL09868.1"/>
    </source>
</evidence>
<gene>
    <name evidence="2" type="ORF">FrCorBMG51_21765</name>
</gene>
<accession>A0ABR5EZJ4</accession>
<protein>
    <submittedName>
        <fullName evidence="2">Uncharacterized protein</fullName>
    </submittedName>
</protein>
<feature type="region of interest" description="Disordered" evidence="1">
    <location>
        <begin position="52"/>
        <end position="107"/>
    </location>
</feature>
<organism evidence="2 3">
    <name type="scientific">Protofrankia coriariae</name>
    <dbReference type="NCBI Taxonomy" id="1562887"/>
    <lineage>
        <taxon>Bacteria</taxon>
        <taxon>Bacillati</taxon>
        <taxon>Actinomycetota</taxon>
        <taxon>Actinomycetes</taxon>
        <taxon>Frankiales</taxon>
        <taxon>Frankiaceae</taxon>
        <taxon>Protofrankia</taxon>
    </lineage>
</organism>